<dbReference type="EMBL" id="CAFBLN010000001">
    <property type="protein sequence ID" value="CAB4858149.1"/>
    <property type="molecule type" value="Genomic_DNA"/>
</dbReference>
<accession>A0A6J7CPS7</accession>
<keyword evidence="1" id="KW-0812">Transmembrane</keyword>
<feature type="transmembrane region" description="Helical" evidence="1">
    <location>
        <begin position="44"/>
        <end position="68"/>
    </location>
</feature>
<reference evidence="2" key="1">
    <citation type="submission" date="2020-05" db="EMBL/GenBank/DDBJ databases">
        <authorList>
            <person name="Chiriac C."/>
            <person name="Salcher M."/>
            <person name="Ghai R."/>
            <person name="Kavagutti S V."/>
        </authorList>
    </citation>
    <scope>NUCLEOTIDE SEQUENCE</scope>
</reference>
<dbReference type="AlphaFoldDB" id="A0A6J7CPS7"/>
<evidence type="ECO:0000313" key="2">
    <source>
        <dbReference type="EMBL" id="CAB4858149.1"/>
    </source>
</evidence>
<keyword evidence="1" id="KW-1133">Transmembrane helix</keyword>
<feature type="transmembrane region" description="Helical" evidence="1">
    <location>
        <begin position="80"/>
        <end position="99"/>
    </location>
</feature>
<protein>
    <submittedName>
        <fullName evidence="2">Unannotated protein</fullName>
    </submittedName>
</protein>
<gene>
    <name evidence="2" type="ORF">UFOPK3381_00104</name>
</gene>
<name>A0A6J7CPS7_9ZZZZ</name>
<organism evidence="2">
    <name type="scientific">freshwater metagenome</name>
    <dbReference type="NCBI Taxonomy" id="449393"/>
    <lineage>
        <taxon>unclassified sequences</taxon>
        <taxon>metagenomes</taxon>
        <taxon>ecological metagenomes</taxon>
    </lineage>
</organism>
<sequence>MKFGDIKNVFRGQTLAEEAEMIRDVAQRYVREETLDPVKALGRYTAFGCLGSFLVGTGGLLILVGLLRLLQNQFHGTTSWIPYLLVTIGGAAALALTALKIQSGPSRRRLAARKDKK</sequence>
<keyword evidence="1" id="KW-0472">Membrane</keyword>
<proteinExistence type="predicted"/>
<evidence type="ECO:0000256" key="1">
    <source>
        <dbReference type="SAM" id="Phobius"/>
    </source>
</evidence>